<evidence type="ECO:0000313" key="1">
    <source>
        <dbReference type="EMBL" id="MDY8110839.1"/>
    </source>
</evidence>
<sequence>MIERIVGTLMLSGLLSGCAGPQGFGSMTMPTNPFPKMADVVDAMTSTGGERFEKTVPADLTIEQDGSVRRAVLAGFGPNWRMTILGMDTGRRVDGTLVSCGFYNAYRSDGGAKRSGIFRTETDPAEGTTVLREAAHSGSDRFVAFSNCQALGLL</sequence>
<name>A0ABU5I636_9HYPH</name>
<reference evidence="1 2" key="1">
    <citation type="submission" date="2023-12" db="EMBL/GenBank/DDBJ databases">
        <title>Description of Novel Strain Fulvimarina sp. 2208YS6-2-32 isolated from Uroteuthis (Photololigo) edulis.</title>
        <authorList>
            <person name="Park J.-S."/>
        </authorList>
    </citation>
    <scope>NUCLEOTIDE SEQUENCE [LARGE SCALE GENOMIC DNA]</scope>
    <source>
        <strain evidence="1 2">2208YS6-2-32</strain>
    </source>
</reference>
<dbReference type="RefSeq" id="WP_322188773.1">
    <property type="nucleotide sequence ID" value="NZ_JAXLPB010000006.1"/>
</dbReference>
<dbReference type="EMBL" id="JAXLPB010000006">
    <property type="protein sequence ID" value="MDY8110839.1"/>
    <property type="molecule type" value="Genomic_DNA"/>
</dbReference>
<protein>
    <submittedName>
        <fullName evidence="1">Uncharacterized protein</fullName>
    </submittedName>
</protein>
<proteinExistence type="predicted"/>
<evidence type="ECO:0000313" key="2">
    <source>
        <dbReference type="Proteomes" id="UP001294412"/>
    </source>
</evidence>
<accession>A0ABU5I636</accession>
<gene>
    <name evidence="1" type="ORF">U0C82_17000</name>
</gene>
<keyword evidence="2" id="KW-1185">Reference proteome</keyword>
<comment type="caution">
    <text evidence="1">The sequence shown here is derived from an EMBL/GenBank/DDBJ whole genome shotgun (WGS) entry which is preliminary data.</text>
</comment>
<dbReference type="PROSITE" id="PS51257">
    <property type="entry name" value="PROKAR_LIPOPROTEIN"/>
    <property type="match status" value="1"/>
</dbReference>
<organism evidence="1 2">
    <name type="scientific">Fulvimarina uroteuthidis</name>
    <dbReference type="NCBI Taxonomy" id="3098149"/>
    <lineage>
        <taxon>Bacteria</taxon>
        <taxon>Pseudomonadati</taxon>
        <taxon>Pseudomonadota</taxon>
        <taxon>Alphaproteobacteria</taxon>
        <taxon>Hyphomicrobiales</taxon>
        <taxon>Aurantimonadaceae</taxon>
        <taxon>Fulvimarina</taxon>
    </lineage>
</organism>
<dbReference type="Proteomes" id="UP001294412">
    <property type="component" value="Unassembled WGS sequence"/>
</dbReference>